<evidence type="ECO:0000313" key="8">
    <source>
        <dbReference type="EMBL" id="GFM32593.1"/>
    </source>
</evidence>
<keyword evidence="9" id="KW-1185">Reference proteome</keyword>
<dbReference type="Gene3D" id="3.40.190.10">
    <property type="entry name" value="Periplasmic binding protein-like II"/>
    <property type="match status" value="2"/>
</dbReference>
<dbReference type="InterPro" id="IPR001320">
    <property type="entry name" value="Iontro_rcpt_C"/>
</dbReference>
<dbReference type="SMART" id="SM00079">
    <property type="entry name" value="PBPe"/>
    <property type="match status" value="1"/>
</dbReference>
<dbReference type="GO" id="GO:0015276">
    <property type="term" value="F:ligand-gated monoatomic ion channel activity"/>
    <property type="evidence" value="ECO:0007669"/>
    <property type="project" value="InterPro"/>
</dbReference>
<dbReference type="PANTHER" id="PTHR35936">
    <property type="entry name" value="MEMBRANE-BOUND LYTIC MUREIN TRANSGLYCOSYLASE F"/>
    <property type="match status" value="1"/>
</dbReference>
<evidence type="ECO:0000256" key="5">
    <source>
        <dbReference type="SAM" id="SignalP"/>
    </source>
</evidence>
<reference evidence="8 9" key="1">
    <citation type="submission" date="2020-05" db="EMBL/GenBank/DDBJ databases">
        <title>Draft genome sequence of Desulfovibrio sp. strain HN2T.</title>
        <authorList>
            <person name="Ueno A."/>
            <person name="Tamazawa S."/>
            <person name="Tamamura S."/>
            <person name="Murakami T."/>
            <person name="Kiyama T."/>
            <person name="Inomata H."/>
            <person name="Amano Y."/>
            <person name="Miyakawa K."/>
            <person name="Tamaki H."/>
            <person name="Naganuma T."/>
            <person name="Kaneko K."/>
        </authorList>
    </citation>
    <scope>NUCLEOTIDE SEQUENCE [LARGE SCALE GENOMIC DNA]</scope>
    <source>
        <strain evidence="8 9">HN2</strain>
    </source>
</reference>
<evidence type="ECO:0000256" key="4">
    <source>
        <dbReference type="RuleBase" id="RU003744"/>
    </source>
</evidence>
<evidence type="ECO:0000259" key="6">
    <source>
        <dbReference type="SMART" id="SM00062"/>
    </source>
</evidence>
<dbReference type="PROSITE" id="PS01039">
    <property type="entry name" value="SBP_BACTERIAL_3"/>
    <property type="match status" value="1"/>
</dbReference>
<dbReference type="GO" id="GO:0030313">
    <property type="term" value="C:cell envelope"/>
    <property type="evidence" value="ECO:0007669"/>
    <property type="project" value="UniProtKB-SubCell"/>
</dbReference>
<comment type="caution">
    <text evidence="8">The sequence shown here is derived from an EMBL/GenBank/DDBJ whole genome shotgun (WGS) entry which is preliminary data.</text>
</comment>
<feature type="domain" description="Ionotropic glutamate receptor C-terminal" evidence="7">
    <location>
        <begin position="24"/>
        <end position="240"/>
    </location>
</feature>
<dbReference type="GO" id="GO:0016020">
    <property type="term" value="C:membrane"/>
    <property type="evidence" value="ECO:0007669"/>
    <property type="project" value="InterPro"/>
</dbReference>
<feature type="signal peptide" evidence="5">
    <location>
        <begin position="1"/>
        <end position="22"/>
    </location>
</feature>
<dbReference type="SUPFAM" id="SSF53850">
    <property type="entry name" value="Periplasmic binding protein-like II"/>
    <property type="match status" value="1"/>
</dbReference>
<sequence length="244" mass="26978">MKRFLAVLTVLISLAMVSTAFAGKLIVAHDTNFKPFEYKEGNEYVGFDIDMWKEVAKRLNLDYEFQPMDFNGIIPGLQAGTIDAAVAGITIKPERQEVVDFSDGYYDSGLSLLVKSDSKVKGIEDLKGAIISTKLATSSVDFAYTFAKKENVKLYPNNDGMFMELMTGGSDAVIFDMPVVMDFVKKYEGQVKVVGPIYQGQAYGIGFPKGSKLVPQVNKALADMKADGTYETLYVKWFGYKPAK</sequence>
<protein>
    <submittedName>
        <fullName evidence="8">Amino acid ABC transporter substrate-binding protein</fullName>
    </submittedName>
</protein>
<evidence type="ECO:0000256" key="1">
    <source>
        <dbReference type="ARBA" id="ARBA00004196"/>
    </source>
</evidence>
<evidence type="ECO:0000256" key="2">
    <source>
        <dbReference type="ARBA" id="ARBA00010333"/>
    </source>
</evidence>
<dbReference type="InterPro" id="IPR001638">
    <property type="entry name" value="Solute-binding_3/MltF_N"/>
</dbReference>
<feature type="domain" description="Solute-binding protein family 3/N-terminal" evidence="6">
    <location>
        <begin position="24"/>
        <end position="241"/>
    </location>
</feature>
<name>A0A7J0BFT9_9BACT</name>
<gene>
    <name evidence="8" type="primary">glnH</name>
    <name evidence="8" type="ORF">DSM101010T_09580</name>
</gene>
<dbReference type="InterPro" id="IPR018313">
    <property type="entry name" value="SBP_3_CS"/>
</dbReference>
<dbReference type="PANTHER" id="PTHR35936:SF38">
    <property type="entry name" value="GLUTAMINE-BINDING PERIPLASMIC PROTEIN"/>
    <property type="match status" value="1"/>
</dbReference>
<dbReference type="EMBL" id="BLVO01000012">
    <property type="protein sequence ID" value="GFM32593.1"/>
    <property type="molecule type" value="Genomic_DNA"/>
</dbReference>
<evidence type="ECO:0000256" key="3">
    <source>
        <dbReference type="ARBA" id="ARBA00022729"/>
    </source>
</evidence>
<feature type="chain" id="PRO_5029514759" evidence="5">
    <location>
        <begin position="23"/>
        <end position="244"/>
    </location>
</feature>
<dbReference type="RefSeq" id="WP_174404288.1">
    <property type="nucleotide sequence ID" value="NZ_BLVO01000012.1"/>
</dbReference>
<accession>A0A7J0BFT9</accession>
<dbReference type="SMART" id="SM00062">
    <property type="entry name" value="PBPb"/>
    <property type="match status" value="1"/>
</dbReference>
<dbReference type="AlphaFoldDB" id="A0A7J0BFT9"/>
<dbReference type="Proteomes" id="UP000503840">
    <property type="component" value="Unassembled WGS sequence"/>
</dbReference>
<evidence type="ECO:0000259" key="7">
    <source>
        <dbReference type="SMART" id="SM00079"/>
    </source>
</evidence>
<organism evidence="8 9">
    <name type="scientific">Desulfovibrio subterraneus</name>
    <dbReference type="NCBI Taxonomy" id="2718620"/>
    <lineage>
        <taxon>Bacteria</taxon>
        <taxon>Pseudomonadati</taxon>
        <taxon>Thermodesulfobacteriota</taxon>
        <taxon>Desulfovibrionia</taxon>
        <taxon>Desulfovibrionales</taxon>
        <taxon>Desulfovibrionaceae</taxon>
        <taxon>Desulfovibrio</taxon>
    </lineage>
</organism>
<proteinExistence type="inferred from homology"/>
<comment type="subcellular location">
    <subcellularLocation>
        <location evidence="1">Cell envelope</location>
    </subcellularLocation>
</comment>
<evidence type="ECO:0000313" key="9">
    <source>
        <dbReference type="Proteomes" id="UP000503840"/>
    </source>
</evidence>
<dbReference type="Pfam" id="PF00497">
    <property type="entry name" value="SBP_bac_3"/>
    <property type="match status" value="1"/>
</dbReference>
<comment type="similarity">
    <text evidence="2 4">Belongs to the bacterial solute-binding protein 3 family.</text>
</comment>
<keyword evidence="3 5" id="KW-0732">Signal</keyword>